<evidence type="ECO:0000313" key="2">
    <source>
        <dbReference type="EMBL" id="EGT39989.1"/>
    </source>
</evidence>
<accession>G0NY94</accession>
<dbReference type="AlphaFoldDB" id="G0NY94"/>
<dbReference type="InterPro" id="IPR026541">
    <property type="entry name" value="MRG_dom"/>
</dbReference>
<proteinExistence type="predicted"/>
<protein>
    <recommendedName>
        <fullName evidence="1">MRG domain-containing protein</fullName>
    </recommendedName>
</protein>
<feature type="domain" description="MRG" evidence="1">
    <location>
        <begin position="63"/>
        <end position="130"/>
    </location>
</feature>
<organism evidence="3">
    <name type="scientific">Caenorhabditis brenneri</name>
    <name type="common">Nematode worm</name>
    <dbReference type="NCBI Taxonomy" id="135651"/>
    <lineage>
        <taxon>Eukaryota</taxon>
        <taxon>Metazoa</taxon>
        <taxon>Ecdysozoa</taxon>
        <taxon>Nematoda</taxon>
        <taxon>Chromadorea</taxon>
        <taxon>Rhabditida</taxon>
        <taxon>Rhabditina</taxon>
        <taxon>Rhabditomorpha</taxon>
        <taxon>Rhabditoidea</taxon>
        <taxon>Rhabditidae</taxon>
        <taxon>Peloderinae</taxon>
        <taxon>Caenorhabditis</taxon>
    </lineage>
</organism>
<reference evidence="3" key="1">
    <citation type="submission" date="2011-07" db="EMBL/GenBank/DDBJ databases">
        <authorList>
            <consortium name="Caenorhabditis brenneri Sequencing and Analysis Consortium"/>
            <person name="Wilson R.K."/>
        </authorList>
    </citation>
    <scope>NUCLEOTIDE SEQUENCE [LARGE SCALE GENOMIC DNA]</scope>
    <source>
        <strain evidence="3">PB2801</strain>
    </source>
</reference>
<dbReference type="OrthoDB" id="124855at2759"/>
<dbReference type="Pfam" id="PF05712">
    <property type="entry name" value="MRG"/>
    <property type="match status" value="1"/>
</dbReference>
<dbReference type="InterPro" id="IPR038217">
    <property type="entry name" value="MRG_C_sf"/>
</dbReference>
<evidence type="ECO:0000313" key="3">
    <source>
        <dbReference type="Proteomes" id="UP000008068"/>
    </source>
</evidence>
<keyword evidence="3" id="KW-1185">Reference proteome</keyword>
<dbReference type="PROSITE" id="PS51640">
    <property type="entry name" value="MRG"/>
    <property type="match status" value="1"/>
</dbReference>
<dbReference type="HOGENOM" id="CLU_1483247_0_0_1"/>
<dbReference type="eggNOG" id="KOG3001">
    <property type="taxonomic scope" value="Eukaryota"/>
</dbReference>
<sequence length="182" mass="20914">MADKELAEIKRIHSKMLLHMQDKVKIEGRTVTIAQEPPMMRQGPPTPLILYCFIVTDKTGQVPLPDEQFRASNYYGIIHLVKMLARIENLLKMCRWNDFLQGRIMDGVDNLLGFLDKNHNKYCEGGNEYMTADTDYHTRVFGKNDDVPGTSSTNNWITLSLSHSFLSLFCSISKIFIVDKRL</sequence>
<dbReference type="STRING" id="135651.G0NY94"/>
<name>G0NY94_CAEBE</name>
<evidence type="ECO:0000259" key="1">
    <source>
        <dbReference type="Pfam" id="PF05712"/>
    </source>
</evidence>
<dbReference type="EMBL" id="GL379979">
    <property type="protein sequence ID" value="EGT39989.1"/>
    <property type="molecule type" value="Genomic_DNA"/>
</dbReference>
<dbReference type="InParanoid" id="G0NY94"/>
<dbReference type="Proteomes" id="UP000008068">
    <property type="component" value="Unassembled WGS sequence"/>
</dbReference>
<dbReference type="Gene3D" id="1.10.274.30">
    <property type="entry name" value="MRG domain"/>
    <property type="match status" value="1"/>
</dbReference>
<gene>
    <name evidence="2" type="ORF">CAEBREN_22865</name>
</gene>